<dbReference type="Proteomes" id="UP001231616">
    <property type="component" value="Unassembled WGS sequence"/>
</dbReference>
<comment type="caution">
    <text evidence="1">The sequence shown here is derived from an EMBL/GenBank/DDBJ whole genome shotgun (WGS) entry which is preliminary data.</text>
</comment>
<gene>
    <name evidence="1" type="ORF">Q3O60_17515</name>
</gene>
<evidence type="ECO:0000313" key="1">
    <source>
        <dbReference type="EMBL" id="MDP4537981.1"/>
    </source>
</evidence>
<dbReference type="RefSeq" id="WP_305895216.1">
    <property type="nucleotide sequence ID" value="NZ_JAUZVZ010000052.1"/>
</dbReference>
<evidence type="ECO:0000313" key="2">
    <source>
        <dbReference type="Proteomes" id="UP001231616"/>
    </source>
</evidence>
<sequence length="193" mass="22505">MSKTEKVDDPLKSFNEILLPDPRQKHFSGSLMDRHEILSKINLHEGVPIEVRQSFETAKNLCLYTWFVYRFHQVSELMAFITLEVALRNRFLFESPNQTVPSFAKLLKRAKEKQWIENERFPSLLTKAVQYASDKKYFKQFKEHDFDNEPEMLIDDDPNEREITEALAEIDLVGAITSTTNKLRNNLAHGATT</sequence>
<keyword evidence="2" id="KW-1185">Reference proteome</keyword>
<accession>A0ABT9H3S3</accession>
<dbReference type="EMBL" id="JAUZVZ010000052">
    <property type="protein sequence ID" value="MDP4537981.1"/>
    <property type="molecule type" value="Genomic_DNA"/>
</dbReference>
<feature type="non-terminal residue" evidence="1">
    <location>
        <position position="193"/>
    </location>
</feature>
<reference evidence="1 2" key="1">
    <citation type="submission" date="2023-08" db="EMBL/GenBank/DDBJ databases">
        <authorList>
            <person name="Joshi A."/>
            <person name="Thite S."/>
        </authorList>
    </citation>
    <scope>NUCLEOTIDE SEQUENCE [LARGE SCALE GENOMIC DNA]</scope>
    <source>
        <strain evidence="1 2">AC40</strain>
    </source>
</reference>
<evidence type="ECO:0008006" key="3">
    <source>
        <dbReference type="Google" id="ProtNLM"/>
    </source>
</evidence>
<organism evidence="1 2">
    <name type="scientific">Alkalimonas collagenimarina</name>
    <dbReference type="NCBI Taxonomy" id="400390"/>
    <lineage>
        <taxon>Bacteria</taxon>
        <taxon>Pseudomonadati</taxon>
        <taxon>Pseudomonadota</taxon>
        <taxon>Gammaproteobacteria</taxon>
        <taxon>Alkalimonas</taxon>
    </lineage>
</organism>
<name>A0ABT9H3S3_9GAMM</name>
<proteinExistence type="predicted"/>
<protein>
    <recommendedName>
        <fullName evidence="3">RiboL-PSP-HEPN domain-containing protein</fullName>
    </recommendedName>
</protein>